<dbReference type="KEGG" id="vg:19738602"/>
<keyword evidence="1" id="KW-0175">Coiled coil</keyword>
<reference evidence="2 3" key="1">
    <citation type="journal article" date="2014" name="J. Gen. Virol.">
        <title>Genome sequence of a crustacean iridovirus, IIV31, isolated from the pill bug, Armadillidium vulgare.</title>
        <authorList>
            <person name="Piegu B."/>
            <person name="Guizard S."/>
            <person name="Yeping T."/>
            <person name="Cruaud C."/>
            <person name="Asgari S."/>
            <person name="Bideshi D.K."/>
            <person name="Federici B.A."/>
            <person name="Bigot Y."/>
        </authorList>
    </citation>
    <scope>NUCLEOTIDE SEQUENCE [LARGE SCALE GENOMIC DNA]</scope>
</reference>
<keyword evidence="3" id="KW-1185">Reference proteome</keyword>
<evidence type="ECO:0000256" key="1">
    <source>
        <dbReference type="SAM" id="Coils"/>
    </source>
</evidence>
<dbReference type="RefSeq" id="YP_009046632.1">
    <property type="nucleotide sequence ID" value="NC_024451.1"/>
</dbReference>
<evidence type="ECO:0000313" key="2">
    <source>
        <dbReference type="EMBL" id="CCV02390.1"/>
    </source>
</evidence>
<evidence type="ECO:0000313" key="3">
    <source>
        <dbReference type="Proteomes" id="UP000114278"/>
    </source>
</evidence>
<organism evidence="2 3">
    <name type="scientific">Armadillidium vulgare iridescent virus</name>
    <dbReference type="NCBI Taxonomy" id="72201"/>
    <lineage>
        <taxon>Viruses</taxon>
        <taxon>Varidnaviria</taxon>
        <taxon>Bamfordvirae</taxon>
        <taxon>Nucleocytoviricota</taxon>
        <taxon>Megaviricetes</taxon>
        <taxon>Pimascovirales</taxon>
        <taxon>Pimascovirales incertae sedis</taxon>
        <taxon>Iridoviridae</taxon>
        <taxon>Betairidovirinae</taxon>
        <taxon>Iridovirus</taxon>
        <taxon>Iridovirus armadillidium1</taxon>
        <taxon>Invertebrate iridescent virus 31</taxon>
    </lineage>
</organism>
<sequence length="692" mass="81314">MRRVRSSRKQKYEELKDELEEKIAKVKDAIDDDYKRNYIEPIFDLTKLKRVLDKVQSPLDIKGFFSKIIRSPDRFQVIIDDAIKVADEEEKNVLEQLKEEEEKSIYDFANAYVRQLKPLPQFFYEYNLLGDIRDISSDEEDAELETETLEEREYRKTKLIQIKEIEKEIGDGKRKKRKPVFESVRQSRPFQLEREQLKYKENRRVRMQPIPFGKFKEESLKTCLHFYKLLPWIKDVVKEVYVAPVSANFDETFFIKSDAYEHIPGGYALTSDEIEYFYRPKEKYYELQCYGLEKHYDEDPEILHIYWKNQTFSFKVGILMESNGFLIQNPEILTAEENFLDNWFGKSERRKKDLLESRAVPSDAKVVSKNELLRALTHTIPNAETLYTNHILSAIVNKISDISNGTRDFFTRVADLVVFIEPNITFVSQSIFIKRLSKMLYKPEILALLTEKEKLPEIFDDPSIPDKTVNQVKNILFLQRERIFDNLVDTTVMYDVIPTRKATKPFGGGRVRIEGQDEKIIIGLPEWKNACENLNDVVDIPDEDLVFYTEQEGDKKGLVYCFQIEELLDRFEGKNNQNPITGVDFSNEFLTRFLSVYSRPKARSEKDKRERILRDEGEERGEGPLIKLIKEELLRLENNVIGPEFFVENEMQLVTKCFGCKQSFDVGKGISSIHKGKKVTFCSTKCFGEKNW</sequence>
<dbReference type="OrthoDB" id="5869at10239"/>
<dbReference type="GeneID" id="19738602"/>
<gene>
    <name evidence="2" type="primary">018L</name>
    <name evidence="2" type="ORF">IIV31_018L</name>
</gene>
<name>A0A068QL16_9VIRU</name>
<feature type="coiled-coil region" evidence="1">
    <location>
        <begin position="2"/>
        <end position="36"/>
    </location>
</feature>
<protein>
    <submittedName>
        <fullName evidence="2">Uncharacterized protein</fullName>
    </submittedName>
</protein>
<proteinExistence type="predicted"/>
<dbReference type="Proteomes" id="UP000114278">
    <property type="component" value="Segment"/>
</dbReference>
<dbReference type="EMBL" id="HF920637">
    <property type="protein sequence ID" value="CCV02390.1"/>
    <property type="molecule type" value="Genomic_DNA"/>
</dbReference>
<accession>A0A068QL16</accession>